<feature type="transmembrane region" description="Helical" evidence="6">
    <location>
        <begin position="212"/>
        <end position="234"/>
    </location>
</feature>
<dbReference type="KEGG" id="tpz:Tph_c29140"/>
<evidence type="ECO:0000256" key="5">
    <source>
        <dbReference type="ARBA" id="ARBA00023136"/>
    </source>
</evidence>
<evidence type="ECO:0000313" key="7">
    <source>
        <dbReference type="EMBL" id="AFV13076.1"/>
    </source>
</evidence>
<evidence type="ECO:0000256" key="4">
    <source>
        <dbReference type="ARBA" id="ARBA00022989"/>
    </source>
</evidence>
<feature type="transmembrane region" description="Helical" evidence="6">
    <location>
        <begin position="87"/>
        <end position="107"/>
    </location>
</feature>
<dbReference type="eggNOG" id="COG0390">
    <property type="taxonomic scope" value="Bacteria"/>
</dbReference>
<dbReference type="EMBL" id="CP003732">
    <property type="protein sequence ID" value="AFV13076.1"/>
    <property type="molecule type" value="Genomic_DNA"/>
</dbReference>
<comment type="subcellular location">
    <subcellularLocation>
        <location evidence="1">Membrane</location>
        <topology evidence="1">Multi-pass membrane protein</topology>
    </subcellularLocation>
</comment>
<protein>
    <recommendedName>
        <fullName evidence="9">Iron export ABC transporter permease subunit FetB</fullName>
    </recommendedName>
</protein>
<dbReference type="PANTHER" id="PTHR30028">
    <property type="entry name" value="UPF0014 INNER MEMBRANE PROTEIN YBBM-RELATED"/>
    <property type="match status" value="1"/>
</dbReference>
<evidence type="ECO:0008006" key="9">
    <source>
        <dbReference type="Google" id="ProtNLM"/>
    </source>
</evidence>
<evidence type="ECO:0000256" key="6">
    <source>
        <dbReference type="SAM" id="Phobius"/>
    </source>
</evidence>
<gene>
    <name evidence="7" type="ordered locus">Tph_c29140</name>
</gene>
<comment type="similarity">
    <text evidence="2">Belongs to the UPF0014 family.</text>
</comment>
<organism evidence="7 8">
    <name type="scientific">Thermacetogenium phaeum (strain ATCC BAA-254 / DSM 26808 / PB)</name>
    <dbReference type="NCBI Taxonomy" id="1089553"/>
    <lineage>
        <taxon>Bacteria</taxon>
        <taxon>Bacillati</taxon>
        <taxon>Bacillota</taxon>
        <taxon>Clostridia</taxon>
        <taxon>Thermoanaerobacterales</taxon>
        <taxon>Thermoanaerobacteraceae</taxon>
        <taxon>Thermacetogenium</taxon>
    </lineage>
</organism>
<name>K4LJ98_THEPS</name>
<feature type="transmembrane region" description="Helical" evidence="6">
    <location>
        <begin position="178"/>
        <end position="200"/>
    </location>
</feature>
<evidence type="ECO:0000256" key="1">
    <source>
        <dbReference type="ARBA" id="ARBA00004141"/>
    </source>
</evidence>
<feature type="transmembrane region" description="Helical" evidence="6">
    <location>
        <begin position="119"/>
        <end position="143"/>
    </location>
</feature>
<dbReference type="InterPro" id="IPR005226">
    <property type="entry name" value="UPF0014_fam"/>
</dbReference>
<evidence type="ECO:0000313" key="8">
    <source>
        <dbReference type="Proteomes" id="UP000000467"/>
    </source>
</evidence>
<keyword evidence="4 6" id="KW-1133">Transmembrane helix</keyword>
<dbReference type="OrthoDB" id="9791807at2"/>
<sequence length="250" mass="27330">MNGINNLTVSQVVLVIVRVRRINREKEILISSIRMTLQLILTGFILTYVFDNPNPFITVGIILLMEAFAVYTVFNKFTDKLSNSLKRVIAFSMGVGTLTCLLYFLLIVVRVNPWYDPQYFIPIAGMFVGNSMTGMSLGVKSLLEGMTTQRAMIEEALILGATPNVASRSVVNSAFNSAIIPTINSMVGMGIVFLPGLMTGQILSGTAPTTAIAYQISIMLGILGAVALSVIIMLQLGCRTFFNMENQQLL</sequence>
<keyword evidence="5 6" id="KW-0472">Membrane</keyword>
<dbReference type="Pfam" id="PF03649">
    <property type="entry name" value="UPF0014"/>
    <property type="match status" value="1"/>
</dbReference>
<keyword evidence="8" id="KW-1185">Reference proteome</keyword>
<feature type="transmembrane region" description="Helical" evidence="6">
    <location>
        <begin position="28"/>
        <end position="50"/>
    </location>
</feature>
<feature type="transmembrane region" description="Helical" evidence="6">
    <location>
        <begin position="56"/>
        <end position="75"/>
    </location>
</feature>
<evidence type="ECO:0000256" key="2">
    <source>
        <dbReference type="ARBA" id="ARBA00005268"/>
    </source>
</evidence>
<dbReference type="STRING" id="1089553.Tph_c29140"/>
<dbReference type="HOGENOM" id="CLU_076147_1_1_9"/>
<keyword evidence="3 6" id="KW-0812">Transmembrane</keyword>
<proteinExistence type="inferred from homology"/>
<dbReference type="AlphaFoldDB" id="K4LJ98"/>
<dbReference type="GO" id="GO:0005886">
    <property type="term" value="C:plasma membrane"/>
    <property type="evidence" value="ECO:0007669"/>
    <property type="project" value="TreeGrafter"/>
</dbReference>
<dbReference type="RefSeq" id="WP_015051934.1">
    <property type="nucleotide sequence ID" value="NC_018870.1"/>
</dbReference>
<reference evidence="7 8" key="1">
    <citation type="journal article" date="2012" name="BMC Genomics">
        <title>Genome-guided analysis of physiological and morphological traits of the fermentative acetate oxidizer Thermacetogenium phaeum.</title>
        <authorList>
            <person name="Oehler D."/>
            <person name="Poehlein A."/>
            <person name="Leimbach A."/>
            <person name="Muller N."/>
            <person name="Daniel R."/>
            <person name="Gottschalk G."/>
            <person name="Schink B."/>
        </authorList>
    </citation>
    <scope>NUCLEOTIDE SEQUENCE [LARGE SCALE GENOMIC DNA]</scope>
    <source>
        <strain evidence="8">ATCC BAA-254 / DSM 26808 / PB</strain>
    </source>
</reference>
<evidence type="ECO:0000256" key="3">
    <source>
        <dbReference type="ARBA" id="ARBA00022692"/>
    </source>
</evidence>
<accession>K4LJ98</accession>
<dbReference type="Proteomes" id="UP000000467">
    <property type="component" value="Chromosome"/>
</dbReference>
<dbReference type="PANTHER" id="PTHR30028:SF0">
    <property type="entry name" value="PROTEIN ALUMINUM SENSITIVE 3"/>
    <property type="match status" value="1"/>
</dbReference>